<reference evidence="2" key="1">
    <citation type="journal article" date="2021" name="Environ. Microbiol.">
        <title>New insights into the diversity and evolution of the archaeal mobilome from three complete genomes of Saccharolobus shibatae.</title>
        <authorList>
            <person name="Medvedeva S."/>
            <person name="Brandt D."/>
            <person name="Cvirkaite-Krupovic V."/>
            <person name="Liu Y."/>
            <person name="Severinov K."/>
            <person name="Ishino S."/>
            <person name="Ishino Y."/>
            <person name="Prangishvili D."/>
            <person name="Kalinowski J."/>
            <person name="Krupovic M."/>
        </authorList>
    </citation>
    <scope>NUCLEOTIDE SEQUENCE</scope>
    <source>
        <strain evidence="2">B12</strain>
    </source>
</reference>
<evidence type="ECO:0000313" key="2">
    <source>
        <dbReference type="EMBL" id="QXJ30281.1"/>
    </source>
</evidence>
<sequence length="92" mass="10778">MIFNSEELIIISDLGIVWVVSIIINDAKGKLEKKLEERLKELEKLEELEKELEKIENELRLMRGVPLDLTDIKGKLDELKAEIAWLEYKVDK</sequence>
<accession>A0A8F5BS12</accession>
<dbReference type="Proteomes" id="UP000694018">
    <property type="component" value="Chromosome"/>
</dbReference>
<feature type="coiled-coil region" evidence="1">
    <location>
        <begin position="25"/>
        <end position="65"/>
    </location>
</feature>
<keyword evidence="1" id="KW-0175">Coiled coil</keyword>
<evidence type="ECO:0000256" key="1">
    <source>
        <dbReference type="SAM" id="Coils"/>
    </source>
</evidence>
<protein>
    <submittedName>
        <fullName evidence="2">Uncharacterized protein</fullName>
    </submittedName>
</protein>
<proteinExistence type="predicted"/>
<dbReference type="KEGG" id="sshi:J5U23_03178"/>
<dbReference type="RefSeq" id="WP_015979192.1">
    <property type="nucleotide sequence ID" value="NZ_CP077717.1"/>
</dbReference>
<gene>
    <name evidence="2" type="ORF">J5U23_03178</name>
</gene>
<organism evidence="2 3">
    <name type="scientific">Saccharolobus shibatae (strain ATCC 51178 / DSM 5389 / JCM 8931 / NBRC 15437 / B12)</name>
    <name type="common">Sulfolobus shibatae</name>
    <dbReference type="NCBI Taxonomy" id="523848"/>
    <lineage>
        <taxon>Archaea</taxon>
        <taxon>Thermoproteota</taxon>
        <taxon>Thermoprotei</taxon>
        <taxon>Sulfolobales</taxon>
        <taxon>Sulfolobaceae</taxon>
        <taxon>Saccharolobus</taxon>
    </lineage>
</organism>
<evidence type="ECO:0000313" key="3">
    <source>
        <dbReference type="Proteomes" id="UP000694018"/>
    </source>
</evidence>
<dbReference type="AlphaFoldDB" id="A0A8F5BS12"/>
<dbReference type="GeneID" id="65564655"/>
<name>A0A8F5BS12_SACSH</name>
<dbReference type="EMBL" id="CP077717">
    <property type="protein sequence ID" value="QXJ30281.1"/>
    <property type="molecule type" value="Genomic_DNA"/>
</dbReference>
<dbReference type="SMR" id="A0A8F5BS12"/>